<evidence type="ECO:0000313" key="10">
    <source>
        <dbReference type="EMBL" id="TKX20448.1"/>
    </source>
</evidence>
<feature type="transmembrane region" description="Helical" evidence="8">
    <location>
        <begin position="396"/>
        <end position="415"/>
    </location>
</feature>
<keyword evidence="3" id="KW-0813">Transport</keyword>
<feature type="transmembrane region" description="Helical" evidence="8">
    <location>
        <begin position="218"/>
        <end position="236"/>
    </location>
</feature>
<dbReference type="GO" id="GO:0006865">
    <property type="term" value="P:amino acid transport"/>
    <property type="evidence" value="ECO:0007669"/>
    <property type="project" value="UniProtKB-KW"/>
</dbReference>
<evidence type="ECO:0000256" key="7">
    <source>
        <dbReference type="ARBA" id="ARBA00023136"/>
    </source>
</evidence>
<proteinExistence type="inferred from homology"/>
<dbReference type="InterPro" id="IPR003492">
    <property type="entry name" value="Battenin_disease_Cln3"/>
</dbReference>
<dbReference type="InterPro" id="IPR018460">
    <property type="entry name" value="Battenin_disease_Cln3_subgr"/>
</dbReference>
<feature type="transmembrane region" description="Helical" evidence="8">
    <location>
        <begin position="339"/>
        <end position="357"/>
    </location>
</feature>
<name>A0A4U7AQH5_9PEZI</name>
<keyword evidence="8" id="KW-0926">Vacuole</keyword>
<dbReference type="PIRSF" id="PIRSF015974">
    <property type="entry name" value="CLN3_BTN1"/>
    <property type="match status" value="1"/>
</dbReference>
<feature type="region of interest" description="Disordered" evidence="9">
    <location>
        <begin position="250"/>
        <end position="275"/>
    </location>
</feature>
<feature type="transmembrane region" description="Helical" evidence="8">
    <location>
        <begin position="93"/>
        <end position="110"/>
    </location>
</feature>
<evidence type="ECO:0000256" key="4">
    <source>
        <dbReference type="ARBA" id="ARBA00022692"/>
    </source>
</evidence>
<comment type="similarity">
    <text evidence="2 8">Belongs to the battenin family.</text>
</comment>
<dbReference type="GO" id="GO:0005774">
    <property type="term" value="C:vacuolar membrane"/>
    <property type="evidence" value="ECO:0007669"/>
    <property type="project" value="UniProtKB-SubCell"/>
</dbReference>
<evidence type="ECO:0000256" key="6">
    <source>
        <dbReference type="ARBA" id="ARBA00022989"/>
    </source>
</evidence>
<feature type="transmembrane region" description="Helical" evidence="8">
    <location>
        <begin position="156"/>
        <end position="176"/>
    </location>
</feature>
<dbReference type="SUPFAM" id="SSF103473">
    <property type="entry name" value="MFS general substrate transporter"/>
    <property type="match status" value="1"/>
</dbReference>
<feature type="transmembrane region" description="Helical" evidence="8">
    <location>
        <begin position="183"/>
        <end position="206"/>
    </location>
</feature>
<dbReference type="InterPro" id="IPR036259">
    <property type="entry name" value="MFS_trans_sf"/>
</dbReference>
<gene>
    <name evidence="10" type="ORF">C1H76_7258</name>
</gene>
<dbReference type="PANTHER" id="PTHR10981">
    <property type="entry name" value="BATTENIN"/>
    <property type="match status" value="1"/>
</dbReference>
<reference evidence="10 11" key="1">
    <citation type="submission" date="2018-02" db="EMBL/GenBank/DDBJ databases">
        <title>Draft genome sequences of Elsinoe sp., causing black scab on jojoba.</title>
        <authorList>
            <person name="Stodart B."/>
            <person name="Jeffress S."/>
            <person name="Ash G."/>
            <person name="Arun Chinnappa K."/>
        </authorList>
    </citation>
    <scope>NUCLEOTIDE SEQUENCE [LARGE SCALE GENOMIC DNA]</scope>
    <source>
        <strain evidence="10 11">Hillstone_2</strain>
    </source>
</reference>
<evidence type="ECO:0000256" key="9">
    <source>
        <dbReference type="SAM" id="MobiDB-lite"/>
    </source>
</evidence>
<evidence type="ECO:0000256" key="8">
    <source>
        <dbReference type="RuleBase" id="RU361113"/>
    </source>
</evidence>
<dbReference type="PRINTS" id="PR01315">
    <property type="entry name" value="BATTENIN"/>
</dbReference>
<keyword evidence="7 8" id="KW-0472">Membrane</keyword>
<sequence>MLPNPLSPSTTLPTFLSSLRSHLLSPTFRTPFSFLLLGLINNILYVIILSAALDLVGPSLPKALVLLFDVAPSFMIKLVAPYFIHRVSYPHRVWACVLCAMAGMALVALSPSSVPLPPGPGAQGQGGLRATVKGWLGKEDSPADRRPDGAEVATKLFGIALASLASGAGELSFLALTSFYGPGALAAWGSGTGAAGLVGAGVYVLATTTWGLSVRTSLGAFSFLPLVMLGAYFVVLPRKGSGLREAEGYAPVMEEEEGDSEEREEEEGGAERGLLARERAGGGEVKREAGLTANLKRARSLVVPYMLPLFLVYLSEYTINQGVTPTLLYPLKETPFEHYRDFYPTYGALYQLGVFISRSSLPFIRIQTLYLPSILQCGNLVLLILQAMYFTILPSVWIVFLVIFWEGLLGGIVYVSTFRRIGEEIPPADREFSLAAATVSDSAGICVASFLGMVVETSLCRWQVGRGRDWCRRL</sequence>
<keyword evidence="5" id="KW-0029">Amino-acid transport</keyword>
<comment type="subcellular location">
    <subcellularLocation>
        <location evidence="1">Endomembrane system</location>
        <topology evidence="1">Multi-pass membrane protein</topology>
    </subcellularLocation>
    <subcellularLocation>
        <location evidence="8">Vacuole membrane</location>
        <topology evidence="8">Multi-pass membrane protein</topology>
    </subcellularLocation>
</comment>
<comment type="caution">
    <text evidence="10">The sequence shown here is derived from an EMBL/GenBank/DDBJ whole genome shotgun (WGS) entry which is preliminary data.</text>
</comment>
<feature type="compositionally biased region" description="Acidic residues" evidence="9">
    <location>
        <begin position="253"/>
        <end position="268"/>
    </location>
</feature>
<keyword evidence="4 8" id="KW-0812">Transmembrane</keyword>
<evidence type="ECO:0000256" key="5">
    <source>
        <dbReference type="ARBA" id="ARBA00022970"/>
    </source>
</evidence>
<evidence type="ECO:0000256" key="2">
    <source>
        <dbReference type="ARBA" id="ARBA00007467"/>
    </source>
</evidence>
<dbReference type="AlphaFoldDB" id="A0A4U7AQH5"/>
<keyword evidence="6 8" id="KW-1133">Transmembrane helix</keyword>
<dbReference type="GO" id="GO:0012505">
    <property type="term" value="C:endomembrane system"/>
    <property type="evidence" value="ECO:0007669"/>
    <property type="project" value="UniProtKB-SubCell"/>
</dbReference>
<feature type="transmembrane region" description="Helical" evidence="8">
    <location>
        <begin position="32"/>
        <end position="53"/>
    </location>
</feature>
<feature type="transmembrane region" description="Helical" evidence="8">
    <location>
        <begin position="65"/>
        <end position="84"/>
    </location>
</feature>
<dbReference type="Proteomes" id="UP000308133">
    <property type="component" value="Unassembled WGS sequence"/>
</dbReference>
<feature type="transmembrane region" description="Helical" evidence="8">
    <location>
        <begin position="301"/>
        <end position="319"/>
    </location>
</feature>
<dbReference type="PANTHER" id="PTHR10981:SF0">
    <property type="entry name" value="BATTENIN"/>
    <property type="match status" value="1"/>
</dbReference>
<dbReference type="Pfam" id="PF02487">
    <property type="entry name" value="CLN3"/>
    <property type="match status" value="1"/>
</dbReference>
<organism evidence="10 11">
    <name type="scientific">Elsinoe australis</name>
    <dbReference type="NCBI Taxonomy" id="40998"/>
    <lineage>
        <taxon>Eukaryota</taxon>
        <taxon>Fungi</taxon>
        <taxon>Dikarya</taxon>
        <taxon>Ascomycota</taxon>
        <taxon>Pezizomycotina</taxon>
        <taxon>Dothideomycetes</taxon>
        <taxon>Dothideomycetidae</taxon>
        <taxon>Myriangiales</taxon>
        <taxon>Elsinoaceae</taxon>
        <taxon>Elsinoe</taxon>
    </lineage>
</organism>
<protein>
    <recommendedName>
        <fullName evidence="8">Protein BTN</fullName>
    </recommendedName>
</protein>
<evidence type="ECO:0000313" key="11">
    <source>
        <dbReference type="Proteomes" id="UP000308133"/>
    </source>
</evidence>
<accession>A0A4U7AQH5</accession>
<feature type="transmembrane region" description="Helical" evidence="8">
    <location>
        <begin position="369"/>
        <end position="390"/>
    </location>
</feature>
<evidence type="ECO:0000256" key="3">
    <source>
        <dbReference type="ARBA" id="ARBA00022448"/>
    </source>
</evidence>
<dbReference type="GO" id="GO:0051453">
    <property type="term" value="P:regulation of intracellular pH"/>
    <property type="evidence" value="ECO:0007669"/>
    <property type="project" value="TreeGrafter"/>
</dbReference>
<dbReference type="EMBL" id="PTQR01000088">
    <property type="protein sequence ID" value="TKX20448.1"/>
    <property type="molecule type" value="Genomic_DNA"/>
</dbReference>
<evidence type="ECO:0000256" key="1">
    <source>
        <dbReference type="ARBA" id="ARBA00004127"/>
    </source>
</evidence>